<accession>A0ABX2TF95</accession>
<dbReference type="Proteomes" id="UP000584642">
    <property type="component" value="Unassembled WGS sequence"/>
</dbReference>
<sequence>MSRNDGTSRLSAWRSRGRGPLRWIDIDGYAHRVFAGSRPDWWTDATAHAAALIQANAVLRSHILALPAAVPFLEAGGPLDGTATGLTDRLRAGSPAAFLDSAADALAHGLGHGVDLMLALPCPRDLLRAAGADPDDLDAQDEVALCLTDVLRALSDKPLGGLLLCFADPPDGDAVTVCETLTHTARHYGWSVAVSLDHATDPAEAAAARALAPDAILLPEVPAAAIVATGEPDLGGGLTRRFWAGEDGIPETLSLLHGRPPADADPETVLRRLAALP</sequence>
<gene>
    <name evidence="1" type="ORF">HND93_25160</name>
</gene>
<evidence type="ECO:0000313" key="1">
    <source>
        <dbReference type="EMBL" id="NYZ23010.1"/>
    </source>
</evidence>
<comment type="caution">
    <text evidence="1">The sequence shown here is derived from an EMBL/GenBank/DDBJ whole genome shotgun (WGS) entry which is preliminary data.</text>
</comment>
<dbReference type="EMBL" id="JABFDB010000023">
    <property type="protein sequence ID" value="NYZ23010.1"/>
    <property type="molecule type" value="Genomic_DNA"/>
</dbReference>
<protein>
    <submittedName>
        <fullName evidence="1">Uncharacterized protein</fullName>
    </submittedName>
</protein>
<keyword evidence="2" id="KW-1185">Reference proteome</keyword>
<evidence type="ECO:0000313" key="2">
    <source>
        <dbReference type="Proteomes" id="UP000584642"/>
    </source>
</evidence>
<reference evidence="1 2" key="1">
    <citation type="submission" date="2020-05" db="EMBL/GenBank/DDBJ databases">
        <title>Azospirillum oleiclasticum sp. nov, a nitrogen-fixing and heavy crude oil-emulsifying bacterium isolated from the crude oil of Yumen Oilfield.</title>
        <authorList>
            <person name="Wu D."/>
            <person name="Cai M."/>
            <person name="Zhang X."/>
        </authorList>
    </citation>
    <scope>NUCLEOTIDE SEQUENCE [LARGE SCALE GENOMIC DNA]</scope>
    <source>
        <strain evidence="1 2">ROY-1-1-2</strain>
    </source>
</reference>
<name>A0ABX2TF95_9PROT</name>
<organism evidence="1 2">
    <name type="scientific">Azospirillum oleiclasticum</name>
    <dbReference type="NCBI Taxonomy" id="2735135"/>
    <lineage>
        <taxon>Bacteria</taxon>
        <taxon>Pseudomonadati</taxon>
        <taxon>Pseudomonadota</taxon>
        <taxon>Alphaproteobacteria</taxon>
        <taxon>Rhodospirillales</taxon>
        <taxon>Azospirillaceae</taxon>
        <taxon>Azospirillum</taxon>
    </lineage>
</organism>
<proteinExistence type="predicted"/>
<dbReference type="RefSeq" id="WP_180284785.1">
    <property type="nucleotide sequence ID" value="NZ_JABFDB010000023.1"/>
</dbReference>